<comment type="caution">
    <text evidence="1">The sequence shown here is derived from an EMBL/GenBank/DDBJ whole genome shotgun (WGS) entry which is preliminary data.</text>
</comment>
<protein>
    <submittedName>
        <fullName evidence="1">Uncharacterized protein</fullName>
    </submittedName>
</protein>
<proteinExistence type="predicted"/>
<accession>A0A9P4ND13</accession>
<keyword evidence="2" id="KW-1185">Reference proteome</keyword>
<organism evidence="1 2">
    <name type="scientific">Lojkania enalia</name>
    <dbReference type="NCBI Taxonomy" id="147567"/>
    <lineage>
        <taxon>Eukaryota</taxon>
        <taxon>Fungi</taxon>
        <taxon>Dikarya</taxon>
        <taxon>Ascomycota</taxon>
        <taxon>Pezizomycotina</taxon>
        <taxon>Dothideomycetes</taxon>
        <taxon>Pleosporomycetidae</taxon>
        <taxon>Pleosporales</taxon>
        <taxon>Pleosporales incertae sedis</taxon>
        <taxon>Lojkania</taxon>
    </lineage>
</organism>
<name>A0A9P4ND13_9PLEO</name>
<gene>
    <name evidence="1" type="ORF">CC78DRAFT_8360</name>
</gene>
<evidence type="ECO:0000313" key="1">
    <source>
        <dbReference type="EMBL" id="KAF2270989.1"/>
    </source>
</evidence>
<dbReference type="EMBL" id="ML986578">
    <property type="protein sequence ID" value="KAF2270989.1"/>
    <property type="molecule type" value="Genomic_DNA"/>
</dbReference>
<evidence type="ECO:0000313" key="2">
    <source>
        <dbReference type="Proteomes" id="UP000800093"/>
    </source>
</evidence>
<reference evidence="2" key="1">
    <citation type="journal article" date="2020" name="Stud. Mycol.">
        <title>101 Dothideomycetes genomes: A test case for predicting lifestyles and emergence of pathogens.</title>
        <authorList>
            <person name="Haridas S."/>
            <person name="Albert R."/>
            <person name="Binder M."/>
            <person name="Bloem J."/>
            <person name="LaButti K."/>
            <person name="Salamov A."/>
            <person name="Andreopoulos B."/>
            <person name="Baker S."/>
            <person name="Barry K."/>
            <person name="Bills G."/>
            <person name="Bluhm B."/>
            <person name="Cannon C."/>
            <person name="Castanera R."/>
            <person name="Culley D."/>
            <person name="Daum C."/>
            <person name="Ezra D."/>
            <person name="Gonzalez J."/>
            <person name="Henrissat B."/>
            <person name="Kuo A."/>
            <person name="Liang C."/>
            <person name="Lipzen A."/>
            <person name="Lutzoni F."/>
            <person name="Magnuson J."/>
            <person name="Mondo S."/>
            <person name="Nolan M."/>
            <person name="Ohm R."/>
            <person name="Pangilinan J."/>
            <person name="Park H.-J."/>
            <person name="Ramirez L."/>
            <person name="Alfaro M."/>
            <person name="Sun H."/>
            <person name="Tritt A."/>
            <person name="Yoshinaga Y."/>
            <person name="Zwiers L.-H."/>
            <person name="Turgeon B."/>
            <person name="Goodwin S."/>
            <person name="Spatafora J."/>
            <person name="Crous P."/>
            <person name="Grigoriev I."/>
        </authorList>
    </citation>
    <scope>NUCLEOTIDE SEQUENCE [LARGE SCALE GENOMIC DNA]</scope>
    <source>
        <strain evidence="2">CBS 304.66</strain>
    </source>
</reference>
<dbReference type="Proteomes" id="UP000800093">
    <property type="component" value="Unassembled WGS sequence"/>
</dbReference>
<dbReference type="AlphaFoldDB" id="A0A9P4ND13"/>
<sequence length="336" mass="38024">MDATHSAVDAAAQRFRFDEFDYDYAYSSAMHALYQLIPVLSDAVSQAEVEAMPEPDALQVNDVKYLLLQISHAVLQEEGQSSIWKTRGKPSLISLKMLSDRLHTGKLCPHPIQLIANDTPKVRHQYTSHSRTGKPARLRPLEDFEDLYHALLAKIQEMHQQIALRVNNGFVDTSARIYASGPTISALSDTLIEFWTTLNDPKLVKTLDAAVRRSRIKHLHATILAQLYTHQITKADAYDLLTDLYDPDEYAGVAGLAWIGGWAPAMITAFLAEKYRVLLQVEKEAEQREAFLREFEEMAEKVQKYGRYLKALSLLGGIETRMAVELRLGWPEEVVE</sequence>
<dbReference type="OrthoDB" id="5419508at2759"/>